<dbReference type="HAMAP" id="MF_00795">
    <property type="entry name" value="CutC"/>
    <property type="match status" value="1"/>
</dbReference>
<name>A0A4Y8SJX4_9SPHI</name>
<dbReference type="SUPFAM" id="SSF110395">
    <property type="entry name" value="CutC-like"/>
    <property type="match status" value="1"/>
</dbReference>
<organism evidence="3 4">
    <name type="scientific">Mucilaginibacter psychrotolerans</name>
    <dbReference type="NCBI Taxonomy" id="1524096"/>
    <lineage>
        <taxon>Bacteria</taxon>
        <taxon>Pseudomonadati</taxon>
        <taxon>Bacteroidota</taxon>
        <taxon>Sphingobacteriia</taxon>
        <taxon>Sphingobacteriales</taxon>
        <taxon>Sphingobacteriaceae</taxon>
        <taxon>Mucilaginibacter</taxon>
    </lineage>
</organism>
<comment type="caution">
    <text evidence="3">The sequence shown here is derived from an EMBL/GenBank/DDBJ whole genome shotgun (WGS) entry which is preliminary data.</text>
</comment>
<keyword evidence="4" id="KW-1185">Reference proteome</keyword>
<evidence type="ECO:0000313" key="3">
    <source>
        <dbReference type="EMBL" id="TFF39329.1"/>
    </source>
</evidence>
<dbReference type="PANTHER" id="PTHR12598:SF0">
    <property type="entry name" value="COPPER HOMEOSTASIS PROTEIN CUTC HOMOLOG"/>
    <property type="match status" value="1"/>
</dbReference>
<dbReference type="Gene3D" id="3.20.20.380">
    <property type="entry name" value="Copper homeostasis (CutC) domain"/>
    <property type="match status" value="1"/>
</dbReference>
<dbReference type="Pfam" id="PF03932">
    <property type="entry name" value="CutC"/>
    <property type="match status" value="1"/>
</dbReference>
<comment type="subcellular location">
    <subcellularLocation>
        <location evidence="2">Cytoplasm</location>
    </subcellularLocation>
</comment>
<evidence type="ECO:0000256" key="2">
    <source>
        <dbReference type="HAMAP-Rule" id="MF_00795"/>
    </source>
</evidence>
<sequence>MSERVLEVCAFNIQSCLIAERAGAVRVELCDNPVEGGTTPSYGTIKQVREKISIDLYPIIRPRSGNYYYDADEYAIIKHEIEICKELGCNGISVGAQTINAEIDTEWLKRIVEWAGPMGVTCNRAFDGTPDPYKALEDLISCGCERVLTSGQASAAPDAGEILSKLVTQAAGRIIIMPGAGVKSSNLKNLITESNATQFHSSARAQANNPLTYINTRISDYGNVYISAEDEVKAMVAILKGTS</sequence>
<dbReference type="EMBL" id="SOZE01000004">
    <property type="protein sequence ID" value="TFF39329.1"/>
    <property type="molecule type" value="Genomic_DNA"/>
</dbReference>
<dbReference type="GO" id="GO:0005737">
    <property type="term" value="C:cytoplasm"/>
    <property type="evidence" value="ECO:0007669"/>
    <property type="project" value="UniProtKB-SubCell"/>
</dbReference>
<evidence type="ECO:0000313" key="4">
    <source>
        <dbReference type="Proteomes" id="UP000297540"/>
    </source>
</evidence>
<dbReference type="InterPro" id="IPR036822">
    <property type="entry name" value="CutC-like_dom_sf"/>
</dbReference>
<dbReference type="PANTHER" id="PTHR12598">
    <property type="entry name" value="COPPER HOMEOSTASIS PROTEIN CUTC"/>
    <property type="match status" value="1"/>
</dbReference>
<comment type="similarity">
    <text evidence="1 2">Belongs to the CutC family.</text>
</comment>
<gene>
    <name evidence="2" type="primary">cutC</name>
    <name evidence="3" type="ORF">E2R66_06835</name>
</gene>
<dbReference type="InterPro" id="IPR005627">
    <property type="entry name" value="CutC-like"/>
</dbReference>
<dbReference type="RefSeq" id="WP_133227545.1">
    <property type="nucleotide sequence ID" value="NZ_SOZE01000004.1"/>
</dbReference>
<dbReference type="Proteomes" id="UP000297540">
    <property type="component" value="Unassembled WGS sequence"/>
</dbReference>
<proteinExistence type="inferred from homology"/>
<comment type="caution">
    <text evidence="2">Once thought to be involved in copper homeostasis, experiments in E.coli have shown this is not the case.</text>
</comment>
<dbReference type="OrthoDB" id="9815677at2"/>
<evidence type="ECO:0000256" key="1">
    <source>
        <dbReference type="ARBA" id="ARBA00007768"/>
    </source>
</evidence>
<dbReference type="AlphaFoldDB" id="A0A4Y8SJX4"/>
<protein>
    <recommendedName>
        <fullName evidence="2">PF03932 family protein CutC</fullName>
    </recommendedName>
</protein>
<dbReference type="GO" id="GO:0005507">
    <property type="term" value="F:copper ion binding"/>
    <property type="evidence" value="ECO:0007669"/>
    <property type="project" value="TreeGrafter"/>
</dbReference>
<reference evidence="3 4" key="1">
    <citation type="journal article" date="2017" name="Int. J. Syst. Evol. Microbiol.">
        <title>Mucilaginibacterpsychrotolerans sp. nov., isolated from peatlands.</title>
        <authorList>
            <person name="Deng Y."/>
            <person name="Shen L."/>
            <person name="Xu B."/>
            <person name="Liu Y."/>
            <person name="Gu Z."/>
            <person name="Liu H."/>
            <person name="Zhou Y."/>
        </authorList>
    </citation>
    <scope>NUCLEOTIDE SEQUENCE [LARGE SCALE GENOMIC DNA]</scope>
    <source>
        <strain evidence="3 4">NH7-4</strain>
    </source>
</reference>
<accession>A0A4Y8SJX4</accession>
<keyword evidence="2" id="KW-0963">Cytoplasm</keyword>